<evidence type="ECO:0000256" key="1">
    <source>
        <dbReference type="SAM" id="MobiDB-lite"/>
    </source>
</evidence>
<keyword evidence="3" id="KW-1185">Reference proteome</keyword>
<comment type="caution">
    <text evidence="2">The sequence shown here is derived from an EMBL/GenBank/DDBJ whole genome shotgun (WGS) entry which is preliminary data.</text>
</comment>
<protein>
    <submittedName>
        <fullName evidence="2">Uncharacterized protein</fullName>
    </submittedName>
</protein>
<gene>
    <name evidence="2" type="ORF">Vretifemale_4375</name>
</gene>
<organism evidence="2 3">
    <name type="scientific">Volvox reticuliferus</name>
    <dbReference type="NCBI Taxonomy" id="1737510"/>
    <lineage>
        <taxon>Eukaryota</taxon>
        <taxon>Viridiplantae</taxon>
        <taxon>Chlorophyta</taxon>
        <taxon>core chlorophytes</taxon>
        <taxon>Chlorophyceae</taxon>
        <taxon>CS clade</taxon>
        <taxon>Chlamydomonadales</taxon>
        <taxon>Volvocaceae</taxon>
        <taxon>Volvox</taxon>
    </lineage>
</organism>
<name>A0A8J4FJ72_9CHLO</name>
<evidence type="ECO:0000313" key="2">
    <source>
        <dbReference type="EMBL" id="GIL74318.1"/>
    </source>
</evidence>
<sequence length="368" mass="40805">MRATRFPDVWFYQHVFVRWALANLPEMRVLTQLYVDPASDILYMYSPWAWQRSSPWDSAQQAPWDEQLGYPMYSWADVPVNGPGVRPRLRRMPPLFTRNPPEGYASTHGRLPVAYSEVDDLFAMSEEEVDDILECAQWCWTRMQRYRLVARFFGMDWSERGHMLLREGLLEVYRRHRVQEVTTSRVGDAGPKGESDSGKGALVAADAPSIPTASASGNPNTATGRSNDNGNAGADNEGKAQAAACGAESDAATAAVARARQFSLFNRRGRLVENLDMLWGEISELKHQQTEIKMLLQQLLRHQQLQSQQPPQQQQRSMVAAGAEAVGPGAPVSRSGGNGSFMRGAAALPSSERPASGMAAPRSRGPWD</sequence>
<feature type="compositionally biased region" description="Low complexity" evidence="1">
    <location>
        <begin position="306"/>
        <end position="332"/>
    </location>
</feature>
<accession>A0A8J4FJ72</accession>
<feature type="region of interest" description="Disordered" evidence="1">
    <location>
        <begin position="306"/>
        <end position="368"/>
    </location>
</feature>
<dbReference type="OrthoDB" id="532662at2759"/>
<proteinExistence type="predicted"/>
<reference evidence="2" key="1">
    <citation type="journal article" date="2021" name="Proc. Natl. Acad. Sci. U.S.A.">
        <title>Three genomes in the algal genus Volvox reveal the fate of a haploid sex-determining region after a transition to homothallism.</title>
        <authorList>
            <person name="Yamamoto K."/>
            <person name="Hamaji T."/>
            <person name="Kawai-Toyooka H."/>
            <person name="Matsuzaki R."/>
            <person name="Takahashi F."/>
            <person name="Nishimura Y."/>
            <person name="Kawachi M."/>
            <person name="Noguchi H."/>
            <person name="Minakuchi Y."/>
            <person name="Umen J.G."/>
            <person name="Toyoda A."/>
            <person name="Nozaki H."/>
        </authorList>
    </citation>
    <scope>NUCLEOTIDE SEQUENCE</scope>
    <source>
        <strain evidence="2">NIES-3786</strain>
    </source>
</reference>
<evidence type="ECO:0000313" key="3">
    <source>
        <dbReference type="Proteomes" id="UP000747110"/>
    </source>
</evidence>
<dbReference type="AlphaFoldDB" id="A0A8J4FJ72"/>
<feature type="compositionally biased region" description="Polar residues" evidence="1">
    <location>
        <begin position="211"/>
        <end position="226"/>
    </location>
</feature>
<dbReference type="Proteomes" id="UP000747110">
    <property type="component" value="Unassembled WGS sequence"/>
</dbReference>
<dbReference type="EMBL" id="BNCP01000006">
    <property type="protein sequence ID" value="GIL74318.1"/>
    <property type="molecule type" value="Genomic_DNA"/>
</dbReference>
<feature type="region of interest" description="Disordered" evidence="1">
    <location>
        <begin position="209"/>
        <end position="237"/>
    </location>
</feature>